<dbReference type="RefSeq" id="WP_154445940.1">
    <property type="nucleotide sequence ID" value="NZ_WIND01000004.1"/>
</dbReference>
<dbReference type="Gene3D" id="3.40.50.180">
    <property type="entry name" value="Methylesterase CheB, C-terminal domain"/>
    <property type="match status" value="1"/>
</dbReference>
<keyword evidence="11" id="KW-0489">Methyltransferase</keyword>
<dbReference type="GO" id="GO:0050568">
    <property type="term" value="F:protein-glutamine glutaminase activity"/>
    <property type="evidence" value="ECO:0007669"/>
    <property type="project" value="UniProtKB-UniRule"/>
</dbReference>
<keyword evidence="12" id="KW-1185">Reference proteome</keyword>
<feature type="compositionally biased region" description="Low complexity" evidence="8">
    <location>
        <begin position="146"/>
        <end position="166"/>
    </location>
</feature>
<sequence length="364" mass="37259">MTGDSSLAGGPAGPVRAIVVDDSRLMRRMLVSALEAEGTIKVVAEAADAAEARALIREHDPQVITLDVEMPGMNGLEFLRRLMALRPMPVVMVSTLTGQGADISLGALELGAVDAILKPSGRPALAPFARRLRRLVLTASGARVRPPSATGADAGAAAPLPEGGRPPSRPGLLAMGASTGGVAALTEVLRRLPADAPPVVLAQHMPAAFTARFAARLDKLLPLRVTEARGGEVLEPGTVLVAPGDRHLRVRSDGAALVALLEESGPISGHRPSVDVLFHSVATAAGPTAVGVLLTGMGRDGAAGMHAMRTAGAWCIGQSEDSCVVYGMPRAARALGSCHEELDPPAIGARISGLLRRAGSSAPV</sequence>
<dbReference type="SMART" id="SM00448">
    <property type="entry name" value="REC"/>
    <property type="match status" value="1"/>
</dbReference>
<evidence type="ECO:0000313" key="12">
    <source>
        <dbReference type="Proteomes" id="UP000474957"/>
    </source>
</evidence>
<evidence type="ECO:0000256" key="6">
    <source>
        <dbReference type="PROSITE-ProRule" id="PRU00050"/>
    </source>
</evidence>
<feature type="region of interest" description="Disordered" evidence="8">
    <location>
        <begin position="145"/>
        <end position="169"/>
    </location>
</feature>
<evidence type="ECO:0000256" key="2">
    <source>
        <dbReference type="ARBA" id="ARBA00022500"/>
    </source>
</evidence>
<dbReference type="GO" id="GO:0008168">
    <property type="term" value="F:methyltransferase activity"/>
    <property type="evidence" value="ECO:0007669"/>
    <property type="project" value="UniProtKB-KW"/>
</dbReference>
<comment type="function">
    <text evidence="5">Involved in chemotaxis. Part of a chemotaxis signal transduction system that modulates chemotaxis in response to various stimuli. Catalyzes the demethylation of specific methylglutamate residues introduced into the chemoreceptors (methyl-accepting chemotaxis proteins or MCP) by CheR. Also mediates the irreversible deamidation of specific glutamine residues to glutamic acid.</text>
</comment>
<feature type="modified residue" description="4-aspartylphosphate" evidence="5 7">
    <location>
        <position position="67"/>
    </location>
</feature>
<feature type="domain" description="CheB-type methylesterase" evidence="10">
    <location>
        <begin position="166"/>
        <end position="358"/>
    </location>
</feature>
<proteinExistence type="inferred from homology"/>
<comment type="domain">
    <text evidence="5">Contains a C-terminal catalytic domain, and an N-terminal region which modulates catalytic activity.</text>
</comment>
<keyword evidence="3 5" id="KW-0378">Hydrolase</keyword>
<comment type="caution">
    <text evidence="11">The sequence shown here is derived from an EMBL/GenBank/DDBJ whole genome shotgun (WGS) entry which is preliminary data.</text>
</comment>
<reference evidence="11 12" key="1">
    <citation type="submission" date="2019-10" db="EMBL/GenBank/DDBJ databases">
        <title>Cognatihalovulum marinum gen. nov. sp. nov., a new member of the family Rhodobacteraceae isolated from deep seawater of the Northwest Indian Ocean.</title>
        <authorList>
            <person name="Ruan C."/>
            <person name="Wang J."/>
            <person name="Zheng X."/>
            <person name="Song L."/>
            <person name="Zhu Y."/>
            <person name="Huang Y."/>
            <person name="Lu Z."/>
            <person name="Du W."/>
            <person name="Huang L."/>
            <person name="Dai X."/>
        </authorList>
    </citation>
    <scope>NUCLEOTIDE SEQUENCE [LARGE SCALE GENOMIC DNA]</scope>
    <source>
        <strain evidence="11 12">2CG4</strain>
    </source>
</reference>
<protein>
    <recommendedName>
        <fullName evidence="5">Protein-glutamate methylesterase/protein-glutamine glutaminase</fullName>
        <ecNumber evidence="5">3.1.1.61</ecNumber>
        <ecNumber evidence="5">3.5.1.44</ecNumber>
    </recommendedName>
</protein>
<accession>A0A6L5YYU1</accession>
<comment type="similarity">
    <text evidence="5">Belongs to the CheB family.</text>
</comment>
<organism evidence="11 12">
    <name type="scientific">Halovulum marinum</name>
    <dbReference type="NCBI Taxonomy" id="2662447"/>
    <lineage>
        <taxon>Bacteria</taxon>
        <taxon>Pseudomonadati</taxon>
        <taxon>Pseudomonadota</taxon>
        <taxon>Alphaproteobacteria</taxon>
        <taxon>Rhodobacterales</taxon>
        <taxon>Paracoccaceae</taxon>
        <taxon>Halovulum</taxon>
    </lineage>
</organism>
<dbReference type="Pfam" id="PF00072">
    <property type="entry name" value="Response_reg"/>
    <property type="match status" value="1"/>
</dbReference>
<dbReference type="Proteomes" id="UP000474957">
    <property type="component" value="Unassembled WGS sequence"/>
</dbReference>
<keyword evidence="5 7" id="KW-0597">Phosphoprotein</keyword>
<dbReference type="GO" id="GO:0032259">
    <property type="term" value="P:methylation"/>
    <property type="evidence" value="ECO:0007669"/>
    <property type="project" value="UniProtKB-KW"/>
</dbReference>
<dbReference type="InterPro" id="IPR001789">
    <property type="entry name" value="Sig_transdc_resp-reg_receiver"/>
</dbReference>
<evidence type="ECO:0000259" key="10">
    <source>
        <dbReference type="PROSITE" id="PS50122"/>
    </source>
</evidence>
<dbReference type="Gene3D" id="3.40.50.2300">
    <property type="match status" value="1"/>
</dbReference>
<feature type="active site" evidence="5 6">
    <location>
        <position position="204"/>
    </location>
</feature>
<dbReference type="CDD" id="cd16432">
    <property type="entry name" value="CheB_Rec"/>
    <property type="match status" value="1"/>
</dbReference>
<dbReference type="PIRSF" id="PIRSF000876">
    <property type="entry name" value="RR_chemtxs_CheB"/>
    <property type="match status" value="1"/>
</dbReference>
<comment type="catalytic activity">
    <reaction evidence="4 5">
        <text>[protein]-L-glutamate 5-O-methyl ester + H2O = L-glutamyl-[protein] + methanol + H(+)</text>
        <dbReference type="Rhea" id="RHEA:23236"/>
        <dbReference type="Rhea" id="RHEA-COMP:10208"/>
        <dbReference type="Rhea" id="RHEA-COMP:10311"/>
        <dbReference type="ChEBI" id="CHEBI:15377"/>
        <dbReference type="ChEBI" id="CHEBI:15378"/>
        <dbReference type="ChEBI" id="CHEBI:17790"/>
        <dbReference type="ChEBI" id="CHEBI:29973"/>
        <dbReference type="ChEBI" id="CHEBI:82795"/>
        <dbReference type="EC" id="3.1.1.61"/>
    </reaction>
</comment>
<feature type="active site" evidence="5 6">
    <location>
        <position position="300"/>
    </location>
</feature>
<dbReference type="PROSITE" id="PS50110">
    <property type="entry name" value="RESPONSE_REGULATORY"/>
    <property type="match status" value="1"/>
</dbReference>
<evidence type="ECO:0000256" key="5">
    <source>
        <dbReference type="HAMAP-Rule" id="MF_00099"/>
    </source>
</evidence>
<dbReference type="PANTHER" id="PTHR42872">
    <property type="entry name" value="PROTEIN-GLUTAMATE METHYLESTERASE/PROTEIN-GLUTAMINE GLUTAMINASE"/>
    <property type="match status" value="1"/>
</dbReference>
<keyword evidence="2 5" id="KW-0145">Chemotaxis</keyword>
<feature type="active site" evidence="5 6">
    <location>
        <position position="178"/>
    </location>
</feature>
<keyword evidence="11" id="KW-0808">Transferase</keyword>
<dbReference type="GO" id="GO:0008984">
    <property type="term" value="F:protein-glutamate methylesterase activity"/>
    <property type="evidence" value="ECO:0007669"/>
    <property type="project" value="UniProtKB-UniRule"/>
</dbReference>
<dbReference type="PANTHER" id="PTHR42872:SF6">
    <property type="entry name" value="PROTEIN-GLUTAMATE METHYLESTERASE_PROTEIN-GLUTAMINE GLUTAMINASE"/>
    <property type="match status" value="1"/>
</dbReference>
<dbReference type="NCBIfam" id="NF001965">
    <property type="entry name" value="PRK00742.1"/>
    <property type="match status" value="1"/>
</dbReference>
<evidence type="ECO:0000256" key="7">
    <source>
        <dbReference type="PROSITE-ProRule" id="PRU00169"/>
    </source>
</evidence>
<evidence type="ECO:0000259" key="9">
    <source>
        <dbReference type="PROSITE" id="PS50110"/>
    </source>
</evidence>
<dbReference type="InterPro" id="IPR035909">
    <property type="entry name" value="CheB_C"/>
</dbReference>
<dbReference type="PROSITE" id="PS50122">
    <property type="entry name" value="CHEB"/>
    <property type="match status" value="1"/>
</dbReference>
<gene>
    <name evidence="5 11" type="primary">cheB</name>
    <name evidence="11" type="ORF">GE300_07480</name>
</gene>
<evidence type="ECO:0000256" key="1">
    <source>
        <dbReference type="ARBA" id="ARBA00022490"/>
    </source>
</evidence>
<evidence type="ECO:0000256" key="4">
    <source>
        <dbReference type="ARBA" id="ARBA00048267"/>
    </source>
</evidence>
<dbReference type="CDD" id="cd17541">
    <property type="entry name" value="REC_CheB-like"/>
    <property type="match status" value="1"/>
</dbReference>
<dbReference type="InterPro" id="IPR000673">
    <property type="entry name" value="Sig_transdc_resp-reg_Me-estase"/>
</dbReference>
<keyword evidence="1 5" id="KW-0963">Cytoplasm</keyword>
<evidence type="ECO:0000256" key="3">
    <source>
        <dbReference type="ARBA" id="ARBA00022801"/>
    </source>
</evidence>
<dbReference type="GO" id="GO:0006935">
    <property type="term" value="P:chemotaxis"/>
    <property type="evidence" value="ECO:0007669"/>
    <property type="project" value="UniProtKB-UniRule"/>
</dbReference>
<dbReference type="HAMAP" id="MF_00099">
    <property type="entry name" value="CheB_chemtxs"/>
    <property type="match status" value="1"/>
</dbReference>
<dbReference type="Pfam" id="PF01339">
    <property type="entry name" value="CheB_methylest"/>
    <property type="match status" value="1"/>
</dbReference>
<dbReference type="InterPro" id="IPR011006">
    <property type="entry name" value="CheY-like_superfamily"/>
</dbReference>
<dbReference type="SUPFAM" id="SSF52172">
    <property type="entry name" value="CheY-like"/>
    <property type="match status" value="1"/>
</dbReference>
<dbReference type="AlphaFoldDB" id="A0A6L5YYU1"/>
<name>A0A6L5YYU1_9RHOB</name>
<dbReference type="GO" id="GO:0000156">
    <property type="term" value="F:phosphorelay response regulator activity"/>
    <property type="evidence" value="ECO:0007669"/>
    <property type="project" value="InterPro"/>
</dbReference>
<dbReference type="SUPFAM" id="SSF52738">
    <property type="entry name" value="Methylesterase CheB, C-terminal domain"/>
    <property type="match status" value="1"/>
</dbReference>
<evidence type="ECO:0000256" key="8">
    <source>
        <dbReference type="SAM" id="MobiDB-lite"/>
    </source>
</evidence>
<comment type="catalytic activity">
    <reaction evidence="5">
        <text>L-glutaminyl-[protein] + H2O = L-glutamyl-[protein] + NH4(+)</text>
        <dbReference type="Rhea" id="RHEA:16441"/>
        <dbReference type="Rhea" id="RHEA-COMP:10207"/>
        <dbReference type="Rhea" id="RHEA-COMP:10208"/>
        <dbReference type="ChEBI" id="CHEBI:15377"/>
        <dbReference type="ChEBI" id="CHEBI:28938"/>
        <dbReference type="ChEBI" id="CHEBI:29973"/>
        <dbReference type="ChEBI" id="CHEBI:30011"/>
        <dbReference type="EC" id="3.5.1.44"/>
    </reaction>
</comment>
<comment type="subcellular location">
    <subcellularLocation>
        <location evidence="5">Cytoplasm</location>
    </subcellularLocation>
</comment>
<comment type="PTM">
    <text evidence="5">Phosphorylated by CheA. Phosphorylation of the N-terminal regulatory domain activates the methylesterase activity.</text>
</comment>
<evidence type="ECO:0000313" key="11">
    <source>
        <dbReference type="EMBL" id="MSU89456.1"/>
    </source>
</evidence>
<dbReference type="EC" id="3.1.1.61" evidence="5"/>
<dbReference type="InterPro" id="IPR008248">
    <property type="entry name" value="CheB-like"/>
</dbReference>
<dbReference type="EC" id="3.5.1.44" evidence="5"/>
<dbReference type="EMBL" id="WIND01000004">
    <property type="protein sequence ID" value="MSU89456.1"/>
    <property type="molecule type" value="Genomic_DNA"/>
</dbReference>
<dbReference type="GO" id="GO:0005737">
    <property type="term" value="C:cytoplasm"/>
    <property type="evidence" value="ECO:0007669"/>
    <property type="project" value="UniProtKB-SubCell"/>
</dbReference>
<feature type="domain" description="Response regulatory" evidence="9">
    <location>
        <begin position="16"/>
        <end position="133"/>
    </location>
</feature>